<sequence length="804" mass="88463">MILTESELSDPTNGEHCMIKAPRHSNQPVALSSFVGRKQEIARAKRALSVGRLLTLVGEGGIGKTRLAQRVAKNMQRSFGDGVWVVELANLTDPALLACAVATAFGIGDLSLGSVEHAVRDHLTDKQALLVLDQCDNLLGSSADLVERVLAAAPGVRVVATARLPLEAQDERVIRVPPLSLPSVQALRQREVLDRELLFGYESTRLLTERAGGALVGPGLTPDEVFDAVQVCQQLEGVPLAIEMAAARLRTMSLCQLNERLNGRLRVFTNEGRAVTAQHTAVRASIGWSYDLCAPAEQLLWSRLSVFAPGFDLEAAQDVCSGDGIERDAMPELLIRLEERAVLRRQRGDAPGRTRFHVAHQVRRHGGERLSASGEQRGLRARHLHWYTRLCERAAADWFGPMQREWHDRVRIEYPNIRLALQLCVSDREYTRDGLRLAGSLWFLWTVLGRLTEGKYWLDELLRLDTEPSLARGRALWVRGWINAQLRDEQGSAADAAECGVIAGFLGDRRLSADSLHMSGRSALYRGELGSAATLCKQAWEVYSRQANVDGIAAMSLVLQGLAACMSDDLDLADSAAALCLDMGSERREEYVRSWGTGLLGFVHWRRGDNGRSASLLRKSMHAKRTLRDLHGLTVVGEFLAWLLVSEGCCAEAVHLFGALDRLQSRTRSPLVGSERFLSYHDNAIGTARDAMGEAAFTASLASTGGLAPLEALDRALYGESTHLPTRKQAGTPWAPLTLRERQVAELVSRGLPNRIIAETLRIAARTAEGHVEHILVKLGFNSRAQIAAWAVEQRRRLDLRTRG</sequence>
<dbReference type="SUPFAM" id="SSF52540">
    <property type="entry name" value="P-loop containing nucleoside triphosphate hydrolases"/>
    <property type="match status" value="1"/>
</dbReference>
<reference evidence="2 3" key="1">
    <citation type="submission" date="2020-08" db="EMBL/GenBank/DDBJ databases">
        <title>Genomic Encyclopedia of Archaeal and Bacterial Type Strains, Phase II (KMG-II): from individual species to whole genera.</title>
        <authorList>
            <person name="Goeker M."/>
        </authorList>
    </citation>
    <scope>NUCLEOTIDE SEQUENCE [LARGE SCALE GENOMIC DNA]</scope>
    <source>
        <strain evidence="2 3">DSM 43850</strain>
    </source>
</reference>
<accession>A0ABR6BYV2</accession>
<dbReference type="PRINTS" id="PR00364">
    <property type="entry name" value="DISEASERSIST"/>
</dbReference>
<keyword evidence="2" id="KW-0808">Transferase</keyword>
<dbReference type="InterPro" id="IPR049945">
    <property type="entry name" value="AAA_22"/>
</dbReference>
<dbReference type="SMART" id="SM00421">
    <property type="entry name" value="HTH_LUXR"/>
    <property type="match status" value="1"/>
</dbReference>
<dbReference type="Gene3D" id="1.25.40.10">
    <property type="entry name" value="Tetratricopeptide repeat domain"/>
    <property type="match status" value="1"/>
</dbReference>
<dbReference type="InterPro" id="IPR011990">
    <property type="entry name" value="TPR-like_helical_dom_sf"/>
</dbReference>
<dbReference type="InterPro" id="IPR036388">
    <property type="entry name" value="WH-like_DNA-bd_sf"/>
</dbReference>
<protein>
    <submittedName>
        <fullName evidence="2">Non-specific serine/threonine protein kinase</fullName>
        <ecNumber evidence="2">2.7.11.1</ecNumber>
    </submittedName>
</protein>
<comment type="caution">
    <text evidence="2">The sequence shown here is derived from an EMBL/GenBank/DDBJ whole genome shotgun (WGS) entry which is preliminary data.</text>
</comment>
<name>A0ABR6BYV2_9PSEU</name>
<organism evidence="2 3">
    <name type="scientific">Kutzneria viridogrisea</name>
    <dbReference type="NCBI Taxonomy" id="47990"/>
    <lineage>
        <taxon>Bacteria</taxon>
        <taxon>Bacillati</taxon>
        <taxon>Actinomycetota</taxon>
        <taxon>Actinomycetes</taxon>
        <taxon>Pseudonocardiales</taxon>
        <taxon>Pseudonocardiaceae</taxon>
        <taxon>Kutzneria</taxon>
    </lineage>
</organism>
<dbReference type="CDD" id="cd06170">
    <property type="entry name" value="LuxR_C_like"/>
    <property type="match status" value="1"/>
</dbReference>
<dbReference type="RefSeq" id="WP_182840614.1">
    <property type="nucleotide sequence ID" value="NZ_BAAABQ010000072.1"/>
</dbReference>
<dbReference type="Pfam" id="PF00196">
    <property type="entry name" value="GerE"/>
    <property type="match status" value="1"/>
</dbReference>
<gene>
    <name evidence="2" type="ORF">BC739_009343</name>
</gene>
<feature type="domain" description="HTH luxR-type" evidence="1">
    <location>
        <begin position="730"/>
        <end position="795"/>
    </location>
</feature>
<dbReference type="Gene3D" id="3.40.50.300">
    <property type="entry name" value="P-loop containing nucleotide triphosphate hydrolases"/>
    <property type="match status" value="1"/>
</dbReference>
<dbReference type="PROSITE" id="PS50043">
    <property type="entry name" value="HTH_LUXR_2"/>
    <property type="match status" value="1"/>
</dbReference>
<dbReference type="InterPro" id="IPR027417">
    <property type="entry name" value="P-loop_NTPase"/>
</dbReference>
<dbReference type="Proteomes" id="UP000517916">
    <property type="component" value="Unassembled WGS sequence"/>
</dbReference>
<proteinExistence type="predicted"/>
<keyword evidence="2" id="KW-0723">Serine/threonine-protein kinase</keyword>
<dbReference type="Gene3D" id="1.10.10.10">
    <property type="entry name" value="Winged helix-like DNA-binding domain superfamily/Winged helix DNA-binding domain"/>
    <property type="match status" value="1"/>
</dbReference>
<dbReference type="InterPro" id="IPR000792">
    <property type="entry name" value="Tscrpt_reg_LuxR_C"/>
</dbReference>
<evidence type="ECO:0000259" key="1">
    <source>
        <dbReference type="PROSITE" id="PS50043"/>
    </source>
</evidence>
<dbReference type="EC" id="2.7.11.1" evidence="2"/>
<dbReference type="EMBL" id="JACJID010000010">
    <property type="protein sequence ID" value="MBA8932084.1"/>
    <property type="molecule type" value="Genomic_DNA"/>
</dbReference>
<dbReference type="SUPFAM" id="SSF46894">
    <property type="entry name" value="C-terminal effector domain of the bipartite response regulators"/>
    <property type="match status" value="1"/>
</dbReference>
<dbReference type="InterPro" id="IPR016032">
    <property type="entry name" value="Sig_transdc_resp-reg_C-effctor"/>
</dbReference>
<dbReference type="GO" id="GO:0004674">
    <property type="term" value="F:protein serine/threonine kinase activity"/>
    <property type="evidence" value="ECO:0007669"/>
    <property type="project" value="UniProtKB-KW"/>
</dbReference>
<evidence type="ECO:0000313" key="3">
    <source>
        <dbReference type="Proteomes" id="UP000517916"/>
    </source>
</evidence>
<keyword evidence="2" id="KW-0418">Kinase</keyword>
<dbReference type="Pfam" id="PF13401">
    <property type="entry name" value="AAA_22"/>
    <property type="match status" value="1"/>
</dbReference>
<evidence type="ECO:0000313" key="2">
    <source>
        <dbReference type="EMBL" id="MBA8932084.1"/>
    </source>
</evidence>
<dbReference type="SUPFAM" id="SSF48452">
    <property type="entry name" value="TPR-like"/>
    <property type="match status" value="1"/>
</dbReference>
<dbReference type="PANTHER" id="PTHR47691:SF3">
    <property type="entry name" value="HTH-TYPE TRANSCRIPTIONAL REGULATOR RV0890C-RELATED"/>
    <property type="match status" value="1"/>
</dbReference>
<keyword evidence="3" id="KW-1185">Reference proteome</keyword>
<dbReference type="PANTHER" id="PTHR47691">
    <property type="entry name" value="REGULATOR-RELATED"/>
    <property type="match status" value="1"/>
</dbReference>
<dbReference type="PRINTS" id="PR00038">
    <property type="entry name" value="HTHLUXR"/>
</dbReference>